<protein>
    <submittedName>
        <fullName evidence="3">Uncharacterized protein</fullName>
    </submittedName>
</protein>
<feature type="compositionally biased region" description="Polar residues" evidence="1">
    <location>
        <begin position="16"/>
        <end position="25"/>
    </location>
</feature>
<gene>
    <name evidence="3" type="ORF">J3Q64DRAFT_1346207</name>
</gene>
<organism evidence="3 4">
    <name type="scientific">Phycomyces blakesleeanus</name>
    <dbReference type="NCBI Taxonomy" id="4837"/>
    <lineage>
        <taxon>Eukaryota</taxon>
        <taxon>Fungi</taxon>
        <taxon>Fungi incertae sedis</taxon>
        <taxon>Mucoromycota</taxon>
        <taxon>Mucoromycotina</taxon>
        <taxon>Mucoromycetes</taxon>
        <taxon>Mucorales</taxon>
        <taxon>Phycomycetaceae</taxon>
        <taxon>Phycomyces</taxon>
    </lineage>
</organism>
<accession>A0ABR3AMU4</accession>
<proteinExistence type="predicted"/>
<evidence type="ECO:0000313" key="3">
    <source>
        <dbReference type="EMBL" id="KAL0076743.1"/>
    </source>
</evidence>
<feature type="compositionally biased region" description="Polar residues" evidence="1">
    <location>
        <begin position="241"/>
        <end position="255"/>
    </location>
</feature>
<feature type="compositionally biased region" description="Basic and acidic residues" evidence="1">
    <location>
        <begin position="230"/>
        <end position="240"/>
    </location>
</feature>
<feature type="region of interest" description="Disordered" evidence="1">
    <location>
        <begin position="351"/>
        <end position="386"/>
    </location>
</feature>
<reference evidence="3 4" key="1">
    <citation type="submission" date="2024-04" db="EMBL/GenBank/DDBJ databases">
        <title>Symmetric and asymmetric DNA N6-adenine methylation regulates different biological responses in Mucorales.</title>
        <authorList>
            <consortium name="Lawrence Berkeley National Laboratory"/>
            <person name="Lax C."/>
            <person name="Mondo S.J."/>
            <person name="Osorio-Concepcion M."/>
            <person name="Muszewska A."/>
            <person name="Corrochano-Luque M."/>
            <person name="Gutierrez G."/>
            <person name="Riley R."/>
            <person name="Lipzen A."/>
            <person name="Guo J."/>
            <person name="Hundley H."/>
            <person name="Amirebrahimi M."/>
            <person name="Ng V."/>
            <person name="Lorenzo-Gutierrez D."/>
            <person name="Binder U."/>
            <person name="Yang J."/>
            <person name="Song Y."/>
            <person name="Canovas D."/>
            <person name="Navarro E."/>
            <person name="Freitag M."/>
            <person name="Gabaldon T."/>
            <person name="Grigoriev I.V."/>
            <person name="Corrochano L.M."/>
            <person name="Nicolas F.E."/>
            <person name="Garre V."/>
        </authorList>
    </citation>
    <scope>NUCLEOTIDE SEQUENCE [LARGE SCALE GENOMIC DNA]</scope>
    <source>
        <strain evidence="3 4">L51</strain>
    </source>
</reference>
<evidence type="ECO:0000313" key="4">
    <source>
        <dbReference type="Proteomes" id="UP001448207"/>
    </source>
</evidence>
<keyword evidence="2" id="KW-0472">Membrane</keyword>
<dbReference type="Proteomes" id="UP001448207">
    <property type="component" value="Unassembled WGS sequence"/>
</dbReference>
<sequence>MVSFRISCLPREHFSTENQSKNCPNQAEVRRTDRVSALDPQRSRSTPTERNKRHQWKSVKLMSNVSYPNFINIVRPGTERANYHTHAIAQIYDNYNYIIFLLSISSYYYYYYYYYYYDYYGLQYNNNNNKKKYAFLIIVIITFHKASTKDISECLHKRAFTNPIYESSAHYSTLSIESTSSMATDSSSSLVLQTNLHAALVPLDVKSPTSTPRQMQAEEALRITRGHHRQSSDPGKDSIQRQEQPTELSPQSIWNDSNQSTLGCSECFGNLSSSINSSDSNGNEDDDDDNGKAMILEDWHRASLWNVDWSNVFSTHTELWRASQLFDHLIAVRHNPVQNGNEHTRSVPIGFGHNWTDTDADAEVDADTDADAEVDADTDAETENKK</sequence>
<keyword evidence="2" id="KW-1133">Transmembrane helix</keyword>
<comment type="caution">
    <text evidence="3">The sequence shown here is derived from an EMBL/GenBank/DDBJ whole genome shotgun (WGS) entry which is preliminary data.</text>
</comment>
<feature type="region of interest" description="Disordered" evidence="1">
    <location>
        <begin position="223"/>
        <end position="255"/>
    </location>
</feature>
<name>A0ABR3AMU4_PHYBL</name>
<keyword evidence="2" id="KW-0812">Transmembrane</keyword>
<feature type="compositionally biased region" description="Acidic residues" evidence="1">
    <location>
        <begin position="358"/>
        <end position="386"/>
    </location>
</feature>
<dbReference type="EMBL" id="JBCLYO010000030">
    <property type="protein sequence ID" value="KAL0076743.1"/>
    <property type="molecule type" value="Genomic_DNA"/>
</dbReference>
<feature type="region of interest" description="Disordered" evidence="1">
    <location>
        <begin position="15"/>
        <end position="51"/>
    </location>
</feature>
<keyword evidence="4" id="KW-1185">Reference proteome</keyword>
<evidence type="ECO:0000256" key="1">
    <source>
        <dbReference type="SAM" id="MobiDB-lite"/>
    </source>
</evidence>
<feature type="transmembrane region" description="Helical" evidence="2">
    <location>
        <begin position="95"/>
        <end position="113"/>
    </location>
</feature>
<evidence type="ECO:0000256" key="2">
    <source>
        <dbReference type="SAM" id="Phobius"/>
    </source>
</evidence>